<keyword evidence="3" id="KW-0813">Transport</keyword>
<reference evidence="12" key="1">
    <citation type="submission" date="2021-03" db="EMBL/GenBank/DDBJ databases">
        <title>Chromosome level genome of the anhydrobiotic midge Polypedilum vanderplanki.</title>
        <authorList>
            <person name="Yoshida Y."/>
            <person name="Kikawada T."/>
            <person name="Gusev O."/>
        </authorList>
    </citation>
    <scope>NUCLEOTIDE SEQUENCE</scope>
    <source>
        <strain evidence="12">NIAS01</strain>
        <tissue evidence="12">Whole body or cell culture</tissue>
    </source>
</reference>
<keyword evidence="7 11" id="KW-0472">Membrane</keyword>
<feature type="transmembrane region" description="Helical" evidence="11">
    <location>
        <begin position="394"/>
        <end position="413"/>
    </location>
</feature>
<keyword evidence="13" id="KW-1185">Reference proteome</keyword>
<feature type="transmembrane region" description="Helical" evidence="11">
    <location>
        <begin position="228"/>
        <end position="251"/>
    </location>
</feature>
<feature type="transmembrane region" description="Helical" evidence="11">
    <location>
        <begin position="475"/>
        <end position="501"/>
    </location>
</feature>
<keyword evidence="6 11" id="KW-1133">Transmembrane helix</keyword>
<evidence type="ECO:0000256" key="9">
    <source>
        <dbReference type="PIRSR" id="PIRSR600175-2"/>
    </source>
</evidence>
<feature type="binding site" evidence="8">
    <location>
        <position position="209"/>
    </location>
    <ligand>
        <name>Na(+)</name>
        <dbReference type="ChEBI" id="CHEBI:29101"/>
        <label>1</label>
    </ligand>
</feature>
<keyword evidence="4 11" id="KW-0812">Transmembrane</keyword>
<feature type="region of interest" description="Disordered" evidence="10">
    <location>
        <begin position="764"/>
        <end position="800"/>
    </location>
</feature>
<dbReference type="GO" id="GO:0046872">
    <property type="term" value="F:metal ion binding"/>
    <property type="evidence" value="ECO:0007669"/>
    <property type="project" value="UniProtKB-KW"/>
</dbReference>
<feature type="transmembrane region" description="Helical" evidence="11">
    <location>
        <begin position="362"/>
        <end position="382"/>
    </location>
</feature>
<evidence type="ECO:0000256" key="6">
    <source>
        <dbReference type="ARBA" id="ARBA00022989"/>
    </source>
</evidence>
<feature type="binding site" evidence="8">
    <location>
        <position position="213"/>
    </location>
    <ligand>
        <name>Na(+)</name>
        <dbReference type="ChEBI" id="CHEBI:29101"/>
        <label>1</label>
    </ligand>
</feature>
<feature type="binding site" evidence="8">
    <location>
        <position position="449"/>
    </location>
    <ligand>
        <name>Na(+)</name>
        <dbReference type="ChEBI" id="CHEBI:29101"/>
        <label>1</label>
    </ligand>
</feature>
<organism evidence="12 13">
    <name type="scientific">Polypedilum vanderplanki</name>
    <name type="common">Sleeping chironomid midge</name>
    <dbReference type="NCBI Taxonomy" id="319348"/>
    <lineage>
        <taxon>Eukaryota</taxon>
        <taxon>Metazoa</taxon>
        <taxon>Ecdysozoa</taxon>
        <taxon>Arthropoda</taxon>
        <taxon>Hexapoda</taxon>
        <taxon>Insecta</taxon>
        <taxon>Pterygota</taxon>
        <taxon>Neoptera</taxon>
        <taxon>Endopterygota</taxon>
        <taxon>Diptera</taxon>
        <taxon>Nematocera</taxon>
        <taxon>Chironomoidea</taxon>
        <taxon>Chironomidae</taxon>
        <taxon>Chironominae</taxon>
        <taxon>Polypedilum</taxon>
        <taxon>Polypedilum</taxon>
    </lineage>
</organism>
<feature type="binding site" evidence="8">
    <location>
        <position position="206"/>
    </location>
    <ligand>
        <name>Na(+)</name>
        <dbReference type="ChEBI" id="CHEBI:29101"/>
        <label>1</label>
    </ligand>
</feature>
<dbReference type="PANTHER" id="PTHR11616">
    <property type="entry name" value="SODIUM/CHLORIDE DEPENDENT TRANSPORTER"/>
    <property type="match status" value="1"/>
</dbReference>
<keyword evidence="8" id="KW-0915">Sodium</keyword>
<keyword evidence="9" id="KW-1015">Disulfide bond</keyword>
<dbReference type="AlphaFoldDB" id="A0A9J6CRC4"/>
<dbReference type="InterPro" id="IPR037272">
    <property type="entry name" value="SNS_sf"/>
</dbReference>
<evidence type="ECO:0008006" key="14">
    <source>
        <dbReference type="Google" id="ProtNLM"/>
    </source>
</evidence>
<feature type="transmembrane region" description="Helical" evidence="11">
    <location>
        <begin position="272"/>
        <end position="300"/>
    </location>
</feature>
<evidence type="ECO:0000313" key="13">
    <source>
        <dbReference type="Proteomes" id="UP001107558"/>
    </source>
</evidence>
<gene>
    <name evidence="12" type="ORF">PVAND_013974</name>
</gene>
<keyword evidence="8" id="KW-0479">Metal-binding</keyword>
<feature type="transmembrane region" description="Helical" evidence="11">
    <location>
        <begin position="651"/>
        <end position="673"/>
    </location>
</feature>
<protein>
    <recommendedName>
        <fullName evidence="14">Transporter</fullName>
    </recommendedName>
</protein>
<feature type="binding site" evidence="8">
    <location>
        <position position="481"/>
    </location>
    <ligand>
        <name>Na(+)</name>
        <dbReference type="ChEBI" id="CHEBI:29101"/>
        <label>1</label>
    </ligand>
</feature>
<dbReference type="OrthoDB" id="6581954at2759"/>
<evidence type="ECO:0000256" key="10">
    <source>
        <dbReference type="SAM" id="MobiDB-lite"/>
    </source>
</evidence>
<evidence type="ECO:0000256" key="5">
    <source>
        <dbReference type="ARBA" id="ARBA00022847"/>
    </source>
</evidence>
<evidence type="ECO:0000256" key="1">
    <source>
        <dbReference type="ARBA" id="ARBA00004141"/>
    </source>
</evidence>
<comment type="subcellular location">
    <subcellularLocation>
        <location evidence="1">Membrane</location>
        <topology evidence="1">Multi-pass membrane protein</topology>
    </subcellularLocation>
</comment>
<dbReference type="GO" id="GO:0005283">
    <property type="term" value="F:amino acid:sodium symporter activity"/>
    <property type="evidence" value="ECO:0007669"/>
    <property type="project" value="TreeGrafter"/>
</dbReference>
<keyword evidence="5" id="KW-0769">Symport</keyword>
<feature type="transmembrane region" description="Helical" evidence="11">
    <location>
        <begin position="200"/>
        <end position="222"/>
    </location>
</feature>
<feature type="binding site" evidence="8">
    <location>
        <position position="546"/>
    </location>
    <ligand>
        <name>Na(+)</name>
        <dbReference type="ChEBI" id="CHEBI:29101"/>
        <label>1</label>
    </ligand>
</feature>
<feature type="transmembrane region" description="Helical" evidence="11">
    <location>
        <begin position="438"/>
        <end position="463"/>
    </location>
</feature>
<feature type="compositionally biased region" description="Basic and acidic residues" evidence="10">
    <location>
        <begin position="771"/>
        <end position="789"/>
    </location>
</feature>
<dbReference type="EMBL" id="JADBJN010000001">
    <property type="protein sequence ID" value="KAG5684761.1"/>
    <property type="molecule type" value="Genomic_DNA"/>
</dbReference>
<dbReference type="PROSITE" id="PS50267">
    <property type="entry name" value="NA_NEUROTRAN_SYMP_3"/>
    <property type="match status" value="1"/>
</dbReference>
<evidence type="ECO:0000256" key="8">
    <source>
        <dbReference type="PIRSR" id="PIRSR600175-1"/>
    </source>
</evidence>
<dbReference type="Pfam" id="PF00209">
    <property type="entry name" value="SNF"/>
    <property type="match status" value="1"/>
</dbReference>
<evidence type="ECO:0000256" key="11">
    <source>
        <dbReference type="SAM" id="Phobius"/>
    </source>
</evidence>
<dbReference type="PANTHER" id="PTHR11616:SF303">
    <property type="entry name" value="SODIUM- AND CHLORIDE-DEPENDENT GABA TRANSPORTER INE"/>
    <property type="match status" value="1"/>
</dbReference>
<sequence length="800" mass="90348">MDSQSNALYDNPTFSKYGINELSFTAKNSPRAMRKSPSGKKFVILPAEREDGSATTTTVVSPFLSPSSSFAKSRYHHSAKSLRTGDPSLTFSSPNVLLSPQLAHLVRSGSYVFTDAGTARIFSDASSVRSLASIGMGSTDGRRMVIRKVPNSPSELLNYISPPTPPEEIYENESYDISNDDGDYDNIKPRRQYWSSKMHFVLACIGYSVGLSNVFRFPYIMFKSGGGVFLLPYFITLLFVGIPILFLELAIGQFTGRGPIKTLGQLSPLLKGTGVASVIVSFLMSTYYSVIIAYSIFYFFTSFRSDLPWTNCENPRWNTPDCWNMEKLKLNLTRPNNPQTPAEEFFQNKMLKMSNGIEFPGAMRWDLVACLICAWILVYFAIWKSIKSSTKIRYFTASFPFVLIAIFLGRALTLEGAEKGLQFFFRPIDWSQLKNSNVWINAAGQSFNSLGIAFGSMISFASYNKYNNNILHDTIAVSSVNFITSMLVGIFSFAVIGNIAFEKGLSIDKVIEDGPGLVFIIYPQALARMPAPQLWSVLFFFMLLCLGLNSQFAIVEVVVTSIQDGFPNYIKTKLVYHELLVLIICVVAFFFGLPNIIQAGIYFFQLIDHYVASVTILFVAFFEIVAVAWLYDIKRLRKNIKEMTSKNPSVYIRFCWVITAPFILLAIFFLALWNYQPLTYQNGTYEYPQWAHWIGWSITGVVLSCIPAFAIFNIYRAEGENLIAKFKHTLKPNIYECKICHEHHCDHDINVQEDDFHLFPITLQPPPKKQSLKENGTKENNDEKVKENEILNAESSKSQN</sequence>
<proteinExistence type="inferred from homology"/>
<evidence type="ECO:0000256" key="3">
    <source>
        <dbReference type="ARBA" id="ARBA00022448"/>
    </source>
</evidence>
<dbReference type="Proteomes" id="UP001107558">
    <property type="component" value="Chromosome 1"/>
</dbReference>
<feature type="transmembrane region" description="Helical" evidence="11">
    <location>
        <begin position="610"/>
        <end position="631"/>
    </location>
</feature>
<dbReference type="GO" id="GO:0089718">
    <property type="term" value="P:amino acid import across plasma membrane"/>
    <property type="evidence" value="ECO:0007669"/>
    <property type="project" value="TreeGrafter"/>
</dbReference>
<evidence type="ECO:0000313" key="12">
    <source>
        <dbReference type="EMBL" id="KAG5684761.1"/>
    </source>
</evidence>
<feature type="transmembrane region" description="Helical" evidence="11">
    <location>
        <begin position="534"/>
        <end position="559"/>
    </location>
</feature>
<feature type="disulfide bond" evidence="9">
    <location>
        <begin position="312"/>
        <end position="322"/>
    </location>
</feature>
<dbReference type="SUPFAM" id="SSF161070">
    <property type="entry name" value="SNF-like"/>
    <property type="match status" value="1"/>
</dbReference>
<feature type="transmembrane region" description="Helical" evidence="11">
    <location>
        <begin position="693"/>
        <end position="715"/>
    </location>
</feature>
<evidence type="ECO:0000256" key="2">
    <source>
        <dbReference type="ARBA" id="ARBA00006459"/>
    </source>
</evidence>
<feature type="transmembrane region" description="Helical" evidence="11">
    <location>
        <begin position="579"/>
        <end position="604"/>
    </location>
</feature>
<feature type="binding site" evidence="8">
    <location>
        <position position="550"/>
    </location>
    <ligand>
        <name>Na(+)</name>
        <dbReference type="ChEBI" id="CHEBI:29101"/>
        <label>1</label>
    </ligand>
</feature>
<dbReference type="InterPro" id="IPR000175">
    <property type="entry name" value="Na/ntran_symport"/>
</dbReference>
<comment type="caution">
    <text evidence="12">The sequence shown here is derived from an EMBL/GenBank/DDBJ whole genome shotgun (WGS) entry which is preliminary data.</text>
</comment>
<dbReference type="PRINTS" id="PR00176">
    <property type="entry name" value="NANEUSMPORT"/>
</dbReference>
<evidence type="ECO:0000256" key="4">
    <source>
        <dbReference type="ARBA" id="ARBA00022692"/>
    </source>
</evidence>
<name>A0A9J6CRC4_POLVA</name>
<evidence type="ECO:0000256" key="7">
    <source>
        <dbReference type="ARBA" id="ARBA00023136"/>
    </source>
</evidence>
<comment type="similarity">
    <text evidence="2">Belongs to the sodium:neurotransmitter symporter (SNF) (TC 2.A.22) family.</text>
</comment>
<accession>A0A9J6CRC4</accession>
<dbReference type="GO" id="GO:0005886">
    <property type="term" value="C:plasma membrane"/>
    <property type="evidence" value="ECO:0007669"/>
    <property type="project" value="TreeGrafter"/>
</dbReference>